<dbReference type="Proteomes" id="UP000006310">
    <property type="component" value="Chromosome 2"/>
</dbReference>
<dbReference type="InterPro" id="IPR006282">
    <property type="entry name" value="Thi_PPkinase"/>
</dbReference>
<dbReference type="STRING" id="1071383.J7RH23"/>
<dbReference type="SUPFAM" id="SSF63999">
    <property type="entry name" value="Thiamin pyrophosphokinase, catalytic domain"/>
    <property type="match status" value="1"/>
</dbReference>
<dbReference type="PANTHER" id="PTHR13622:SF8">
    <property type="entry name" value="THIAMIN PYROPHOSPHOKINASE 1"/>
    <property type="match status" value="1"/>
</dbReference>
<evidence type="ECO:0000256" key="5">
    <source>
        <dbReference type="ARBA" id="ARBA00022777"/>
    </source>
</evidence>
<dbReference type="Gene3D" id="3.40.50.10240">
    <property type="entry name" value="Thiamin pyrophosphokinase, catalytic domain"/>
    <property type="match status" value="1"/>
</dbReference>
<organism evidence="9 10">
    <name type="scientific">Huiozyma naganishii (strain ATCC MYA-139 / BCRC 22969 / CBS 8797 / KCTC 17520 / NBRC 10181 / NCYC 3082 / Yp74L-3)</name>
    <name type="common">Yeast</name>
    <name type="synonym">Kazachstania naganishii</name>
    <dbReference type="NCBI Taxonomy" id="1071383"/>
    <lineage>
        <taxon>Eukaryota</taxon>
        <taxon>Fungi</taxon>
        <taxon>Dikarya</taxon>
        <taxon>Ascomycota</taxon>
        <taxon>Saccharomycotina</taxon>
        <taxon>Saccharomycetes</taxon>
        <taxon>Saccharomycetales</taxon>
        <taxon>Saccharomycetaceae</taxon>
        <taxon>Huiozyma</taxon>
    </lineage>
</organism>
<proteinExistence type="inferred from homology"/>
<comment type="pathway">
    <text evidence="1 7">Cofactor biosynthesis; thiamine diphosphate biosynthesis; thiamine diphosphate from thiamine: step 1/1.</text>
</comment>
<dbReference type="GO" id="GO:0030975">
    <property type="term" value="F:thiamine binding"/>
    <property type="evidence" value="ECO:0007669"/>
    <property type="project" value="UniProtKB-UniRule"/>
</dbReference>
<evidence type="ECO:0000313" key="10">
    <source>
        <dbReference type="Proteomes" id="UP000006310"/>
    </source>
</evidence>
<dbReference type="PIRSF" id="PIRSF031057">
    <property type="entry name" value="Thiamin_pyrophosphokinase"/>
    <property type="match status" value="1"/>
</dbReference>
<comment type="similarity">
    <text evidence="2 7">Belongs to the thiamine pyrophosphokinase family.</text>
</comment>
<dbReference type="KEGG" id="kng:KNAG_0B03980"/>
<dbReference type="UniPathway" id="UPA00060">
    <property type="reaction ID" value="UER00597"/>
</dbReference>
<dbReference type="PANTHER" id="PTHR13622">
    <property type="entry name" value="THIAMIN PYROPHOSPHOKINASE"/>
    <property type="match status" value="1"/>
</dbReference>
<dbReference type="EC" id="2.7.6.2" evidence="7"/>
<dbReference type="SMART" id="SM00983">
    <property type="entry name" value="TPK_B1_binding"/>
    <property type="match status" value="1"/>
</dbReference>
<dbReference type="HOGENOM" id="CLU_044237_0_0_1"/>
<comment type="catalytic activity">
    <reaction evidence="7">
        <text>thiamine + ATP = thiamine diphosphate + AMP + H(+)</text>
        <dbReference type="Rhea" id="RHEA:11576"/>
        <dbReference type="ChEBI" id="CHEBI:15378"/>
        <dbReference type="ChEBI" id="CHEBI:18385"/>
        <dbReference type="ChEBI" id="CHEBI:30616"/>
        <dbReference type="ChEBI" id="CHEBI:58937"/>
        <dbReference type="ChEBI" id="CHEBI:456215"/>
    </reaction>
</comment>
<dbReference type="CDD" id="cd07995">
    <property type="entry name" value="TPK"/>
    <property type="match status" value="1"/>
</dbReference>
<dbReference type="GeneID" id="34524488"/>
<evidence type="ECO:0000256" key="6">
    <source>
        <dbReference type="ARBA" id="ARBA00022840"/>
    </source>
</evidence>
<accession>J7RH23</accession>
<reference evidence="10" key="2">
    <citation type="submission" date="2012-08" db="EMBL/GenBank/DDBJ databases">
        <title>Genome sequence of Kazachstania naganishii.</title>
        <authorList>
            <person name="Gordon J.L."/>
            <person name="Armisen D."/>
            <person name="Proux-Wera E."/>
            <person name="OhEigeartaigh S.S."/>
            <person name="Byrne K.P."/>
            <person name="Wolfe K.H."/>
        </authorList>
    </citation>
    <scope>NUCLEOTIDE SEQUENCE [LARGE SCALE GENOMIC DNA]</scope>
    <source>
        <strain evidence="10">ATCC MYA-139 / BCRC 22969 / CBS 8797 / CCRC 22969 / KCTC 17520 / NBRC 10181 / NCYC 3082</strain>
    </source>
</reference>
<feature type="domain" description="Thiamin pyrophosphokinase thiamin-binding" evidence="8">
    <location>
        <begin position="238"/>
        <end position="310"/>
    </location>
</feature>
<dbReference type="GO" id="GO:0004788">
    <property type="term" value="F:thiamine diphosphokinase activity"/>
    <property type="evidence" value="ECO:0007669"/>
    <property type="project" value="UniProtKB-UniRule"/>
</dbReference>
<dbReference type="eggNOG" id="KOG3153">
    <property type="taxonomic scope" value="Eukaryota"/>
</dbReference>
<gene>
    <name evidence="9" type="primary">KNAG0B03980</name>
    <name evidence="9" type="ordered locus">KNAG_0B03980</name>
</gene>
<sequence>MSKGIAEVTENPERIAVELDASVTLCKNRIVIGEAGLTKKGAERSALIILNQRISLGELFLAAWSAKTIRICADGGANRLYEFFEGYDVTLRQNYIPDYIIGDLDSLKPDVKSYYASKGATIICQNSQYSTDFTKCIRLLSLHYNSSTFRDAVMMKLPEVNHGIEIEDGIQDLYNDMLKKYTTDILPIEVLAINAIGGRFDQTIHSITQLYKLRSTDPYLKLVYLTDTDIILLIPGGGTLLSYDSEFRDSCIGNCGLLPIGVPTTILETRGLKWDVRNWDTSIVTGNVSSSNRLAGRKRCYLNAGDDFVLNLEIFPEKLACYIKQSTRKLDPPRI</sequence>
<keyword evidence="10" id="KW-1185">Reference proteome</keyword>
<dbReference type="OrthoDB" id="25149at2759"/>
<evidence type="ECO:0000256" key="2">
    <source>
        <dbReference type="ARBA" id="ARBA00006785"/>
    </source>
</evidence>
<evidence type="ECO:0000259" key="8">
    <source>
        <dbReference type="SMART" id="SM00983"/>
    </source>
</evidence>
<reference evidence="9 10" key="1">
    <citation type="journal article" date="2011" name="Proc. Natl. Acad. Sci. U.S.A.">
        <title>Evolutionary erosion of yeast sex chromosomes by mating-type switching accidents.</title>
        <authorList>
            <person name="Gordon J.L."/>
            <person name="Armisen D."/>
            <person name="Proux-Wera E."/>
            <person name="Oheigeartaigh S.S."/>
            <person name="Byrne K.P."/>
            <person name="Wolfe K.H."/>
        </authorList>
    </citation>
    <scope>NUCLEOTIDE SEQUENCE [LARGE SCALE GENOMIC DNA]</scope>
    <source>
        <strain evidence="10">ATCC MYA-139 / BCRC 22969 / CBS 8797 / CCRC 22969 / KCTC 17520 / NBRC 10181 / NCYC 3082</strain>
    </source>
</reference>
<dbReference type="InterPro" id="IPR036371">
    <property type="entry name" value="TPK_B1-bd_sf"/>
</dbReference>
<evidence type="ECO:0000313" key="9">
    <source>
        <dbReference type="EMBL" id="CCK68838.1"/>
    </source>
</evidence>
<keyword evidence="3 7" id="KW-0808">Transferase</keyword>
<keyword evidence="5 7" id="KW-0418">Kinase</keyword>
<keyword evidence="6 7" id="KW-0067">ATP-binding</keyword>
<dbReference type="Pfam" id="PF04265">
    <property type="entry name" value="TPK_B1_binding"/>
    <property type="match status" value="1"/>
</dbReference>
<dbReference type="InterPro" id="IPR007371">
    <property type="entry name" value="TPK_catalytic"/>
</dbReference>
<dbReference type="OMA" id="TDMCKAL"/>
<evidence type="ECO:0000256" key="3">
    <source>
        <dbReference type="ARBA" id="ARBA00022679"/>
    </source>
</evidence>
<dbReference type="InterPro" id="IPR036759">
    <property type="entry name" value="TPK_catalytic_sf"/>
</dbReference>
<name>J7RH23_HUIN7</name>
<evidence type="ECO:0000256" key="1">
    <source>
        <dbReference type="ARBA" id="ARBA00005078"/>
    </source>
</evidence>
<protein>
    <recommendedName>
        <fullName evidence="7">Thiamine pyrophosphokinase</fullName>
        <ecNumber evidence="7">2.7.6.2</ecNumber>
    </recommendedName>
</protein>
<evidence type="ECO:0000256" key="7">
    <source>
        <dbReference type="PIRNR" id="PIRNR031057"/>
    </source>
</evidence>
<dbReference type="InterPro" id="IPR016966">
    <property type="entry name" value="Thiamin_pyrophosphokinase_euk"/>
</dbReference>
<dbReference type="RefSeq" id="XP_022463084.1">
    <property type="nucleotide sequence ID" value="XM_022606383.1"/>
</dbReference>
<dbReference type="GO" id="GO:0016301">
    <property type="term" value="F:kinase activity"/>
    <property type="evidence" value="ECO:0007669"/>
    <property type="project" value="UniProtKB-UniRule"/>
</dbReference>
<evidence type="ECO:0000256" key="4">
    <source>
        <dbReference type="ARBA" id="ARBA00022741"/>
    </source>
</evidence>
<dbReference type="Pfam" id="PF04263">
    <property type="entry name" value="TPK_catalytic"/>
    <property type="match status" value="1"/>
</dbReference>
<dbReference type="Gene3D" id="2.60.120.320">
    <property type="entry name" value="Thiamin pyrophosphokinase, thiamin-binding domain"/>
    <property type="match status" value="1"/>
</dbReference>
<dbReference type="EMBL" id="HE978315">
    <property type="protein sequence ID" value="CCK68838.1"/>
    <property type="molecule type" value="Genomic_DNA"/>
</dbReference>
<dbReference type="InterPro" id="IPR007373">
    <property type="entry name" value="Thiamin_PyroPKinase_B1-bd"/>
</dbReference>
<dbReference type="AlphaFoldDB" id="J7RH23"/>
<dbReference type="GO" id="GO:0005524">
    <property type="term" value="F:ATP binding"/>
    <property type="evidence" value="ECO:0007669"/>
    <property type="project" value="UniProtKB-UniRule"/>
</dbReference>
<keyword evidence="4 7" id="KW-0547">Nucleotide-binding</keyword>
<dbReference type="GO" id="GO:0006772">
    <property type="term" value="P:thiamine metabolic process"/>
    <property type="evidence" value="ECO:0007669"/>
    <property type="project" value="InterPro"/>
</dbReference>
<dbReference type="GO" id="GO:0009229">
    <property type="term" value="P:thiamine diphosphate biosynthetic process"/>
    <property type="evidence" value="ECO:0007669"/>
    <property type="project" value="UniProtKB-UniRule"/>
</dbReference>
<dbReference type="SUPFAM" id="SSF63862">
    <property type="entry name" value="Thiamin pyrophosphokinase, substrate-binding domain"/>
    <property type="match status" value="1"/>
</dbReference>